<protein>
    <submittedName>
        <fullName evidence="1">Uncharacterized protein</fullName>
    </submittedName>
</protein>
<organism evidence="1 2">
    <name type="scientific">Brassica napus</name>
    <name type="common">Rape</name>
    <dbReference type="NCBI Taxonomy" id="3708"/>
    <lineage>
        <taxon>Eukaryota</taxon>
        <taxon>Viridiplantae</taxon>
        <taxon>Streptophyta</taxon>
        <taxon>Embryophyta</taxon>
        <taxon>Tracheophyta</taxon>
        <taxon>Spermatophyta</taxon>
        <taxon>Magnoliopsida</taxon>
        <taxon>eudicotyledons</taxon>
        <taxon>Gunneridae</taxon>
        <taxon>Pentapetalae</taxon>
        <taxon>rosids</taxon>
        <taxon>malvids</taxon>
        <taxon>Brassicales</taxon>
        <taxon>Brassicaceae</taxon>
        <taxon>Brassiceae</taxon>
        <taxon>Brassica</taxon>
    </lineage>
</organism>
<evidence type="ECO:0000313" key="2">
    <source>
        <dbReference type="Proteomes" id="UP000824890"/>
    </source>
</evidence>
<sequence>ESNLNYVTMALDGQDERSTSTQREIDLQNQPDALQSQVTELHKAQDATPENPELFSEVQSLKEKLGKHSELLAQSAEKALNRGTTTGDSIAWKTQAYAMET</sequence>
<feature type="non-terminal residue" evidence="1">
    <location>
        <position position="1"/>
    </location>
</feature>
<name>A0ABQ8BMF9_BRANA</name>
<dbReference type="Proteomes" id="UP000824890">
    <property type="component" value="Unassembled WGS sequence"/>
</dbReference>
<feature type="non-terminal residue" evidence="1">
    <location>
        <position position="101"/>
    </location>
</feature>
<accession>A0ABQ8BMF9</accession>
<keyword evidence="2" id="KW-1185">Reference proteome</keyword>
<reference evidence="1 2" key="1">
    <citation type="submission" date="2021-05" db="EMBL/GenBank/DDBJ databases">
        <title>Genome Assembly of Synthetic Allotetraploid Brassica napus Reveals Homoeologous Exchanges between Subgenomes.</title>
        <authorList>
            <person name="Davis J.T."/>
        </authorList>
    </citation>
    <scope>NUCLEOTIDE SEQUENCE [LARGE SCALE GENOMIC DNA]</scope>
    <source>
        <strain evidence="2">cv. Da-Ae</strain>
        <tissue evidence="1">Seedling</tissue>
    </source>
</reference>
<dbReference type="EMBL" id="JAGKQM010000010">
    <property type="protein sequence ID" value="KAH0905997.1"/>
    <property type="molecule type" value="Genomic_DNA"/>
</dbReference>
<gene>
    <name evidence="1" type="ORF">HID58_037824</name>
</gene>
<comment type="caution">
    <text evidence="1">The sequence shown here is derived from an EMBL/GenBank/DDBJ whole genome shotgun (WGS) entry which is preliminary data.</text>
</comment>
<evidence type="ECO:0000313" key="1">
    <source>
        <dbReference type="EMBL" id="KAH0905997.1"/>
    </source>
</evidence>
<proteinExistence type="predicted"/>